<evidence type="ECO:0000256" key="1">
    <source>
        <dbReference type="ARBA" id="ARBA00009179"/>
    </source>
</evidence>
<dbReference type="PROSITE" id="PS50106">
    <property type="entry name" value="PDZ"/>
    <property type="match status" value="1"/>
</dbReference>
<dbReference type="SMART" id="SM00228">
    <property type="entry name" value="PDZ"/>
    <property type="match status" value="1"/>
</dbReference>
<organism evidence="7 8">
    <name type="scientific">Pacificispira spongiicola</name>
    <dbReference type="NCBI Taxonomy" id="2729598"/>
    <lineage>
        <taxon>Bacteria</taxon>
        <taxon>Pseudomonadati</taxon>
        <taxon>Pseudomonadota</taxon>
        <taxon>Alphaproteobacteria</taxon>
        <taxon>Rhodospirillales</taxon>
        <taxon>Rhodospirillaceae</taxon>
        <taxon>Pacificispira</taxon>
    </lineage>
</organism>
<evidence type="ECO:0000256" key="3">
    <source>
        <dbReference type="ARBA" id="ARBA00022801"/>
    </source>
</evidence>
<evidence type="ECO:0000256" key="5">
    <source>
        <dbReference type="RuleBase" id="RU004404"/>
    </source>
</evidence>
<accession>A0A7Y0E1Y8</accession>
<protein>
    <submittedName>
        <fullName evidence="7">S41 family peptidase</fullName>
    </submittedName>
</protein>
<keyword evidence="4 5" id="KW-0720">Serine protease</keyword>
<dbReference type="PANTHER" id="PTHR32060">
    <property type="entry name" value="TAIL-SPECIFIC PROTEASE"/>
    <property type="match status" value="1"/>
</dbReference>
<dbReference type="CDD" id="cd07560">
    <property type="entry name" value="Peptidase_S41_CPP"/>
    <property type="match status" value="1"/>
</dbReference>
<dbReference type="InterPro" id="IPR001478">
    <property type="entry name" value="PDZ"/>
</dbReference>
<dbReference type="SUPFAM" id="SSF50156">
    <property type="entry name" value="PDZ domain-like"/>
    <property type="match status" value="1"/>
</dbReference>
<gene>
    <name evidence="7" type="ORF">HH303_14660</name>
</gene>
<dbReference type="SUPFAM" id="SSF52096">
    <property type="entry name" value="ClpP/crotonase"/>
    <property type="match status" value="1"/>
</dbReference>
<comment type="caution">
    <text evidence="7">The sequence shown here is derived from an EMBL/GenBank/DDBJ whole genome shotgun (WGS) entry which is preliminary data.</text>
</comment>
<feature type="domain" description="PDZ" evidence="6">
    <location>
        <begin position="115"/>
        <end position="184"/>
    </location>
</feature>
<dbReference type="InterPro" id="IPR004447">
    <property type="entry name" value="Peptidase_S41A"/>
</dbReference>
<dbReference type="FunFam" id="3.90.226.10:FF:000029">
    <property type="entry name" value="Peptidase, S41 family"/>
    <property type="match status" value="1"/>
</dbReference>
<dbReference type="AlphaFoldDB" id="A0A7Y0E1Y8"/>
<dbReference type="Gene3D" id="3.90.226.10">
    <property type="entry name" value="2-enoyl-CoA Hydratase, Chain A, domain 1"/>
    <property type="match status" value="1"/>
</dbReference>
<dbReference type="InterPro" id="IPR055210">
    <property type="entry name" value="CtpA/B_N"/>
</dbReference>
<evidence type="ECO:0000256" key="2">
    <source>
        <dbReference type="ARBA" id="ARBA00022670"/>
    </source>
</evidence>
<dbReference type="Pfam" id="PF03572">
    <property type="entry name" value="Peptidase_S41"/>
    <property type="match status" value="1"/>
</dbReference>
<evidence type="ECO:0000313" key="7">
    <source>
        <dbReference type="EMBL" id="NMM45735.1"/>
    </source>
</evidence>
<dbReference type="InterPro" id="IPR036034">
    <property type="entry name" value="PDZ_sf"/>
</dbReference>
<dbReference type="EMBL" id="JABBNT010000004">
    <property type="protein sequence ID" value="NMM45735.1"/>
    <property type="molecule type" value="Genomic_DNA"/>
</dbReference>
<name>A0A7Y0E1Y8_9PROT</name>
<dbReference type="InterPro" id="IPR005151">
    <property type="entry name" value="Tail-specific_protease"/>
</dbReference>
<dbReference type="PANTHER" id="PTHR32060:SF30">
    <property type="entry name" value="CARBOXY-TERMINAL PROCESSING PROTEASE CTPA"/>
    <property type="match status" value="1"/>
</dbReference>
<keyword evidence="8" id="KW-1185">Reference proteome</keyword>
<keyword evidence="3 5" id="KW-0378">Hydrolase</keyword>
<dbReference type="RefSeq" id="WP_169626119.1">
    <property type="nucleotide sequence ID" value="NZ_JABBNT010000004.1"/>
</dbReference>
<evidence type="ECO:0000256" key="4">
    <source>
        <dbReference type="ARBA" id="ARBA00022825"/>
    </source>
</evidence>
<comment type="similarity">
    <text evidence="1 5">Belongs to the peptidase S41A family.</text>
</comment>
<keyword evidence="2 5" id="KW-0645">Protease</keyword>
<dbReference type="GO" id="GO:0008236">
    <property type="term" value="F:serine-type peptidase activity"/>
    <property type="evidence" value="ECO:0007669"/>
    <property type="project" value="UniProtKB-KW"/>
</dbReference>
<evidence type="ECO:0000259" key="6">
    <source>
        <dbReference type="PROSITE" id="PS50106"/>
    </source>
</evidence>
<proteinExistence type="inferred from homology"/>
<dbReference type="Gene3D" id="2.30.42.10">
    <property type="match status" value="1"/>
</dbReference>
<dbReference type="CDD" id="cd06782">
    <property type="entry name" value="cpPDZ_CPP-like"/>
    <property type="match status" value="1"/>
</dbReference>
<sequence>MIAHFSKTLLLSRSALGAAAIAAGLGLTALPATSWLTAPAFAQENDGAPAAAPSDAPPMNEPDTFELLDLFGEVFNRVREEYVEEISDKQLIEAAIRGLVGSLDPHSTYLDEESFDAMQTHTKGEFGGLGIEVSLDESGLVKVVSPIDDTPAAKAGILAGDLISHLDGDPVKGMTLNDAVEHMRGPVGADITLTIIREGVAEPFEVVLTRDKIQIQSVRSRMEGDIGYIRITSFSGQTQSGLEKAIATIQEEGGDGLLGYILDLRNNPGGLLNQGVSVADTFLQHGEIVSTRGRNTENIQRFQATPGDLTDGMPLVVLINGGSASASEIVAGALQDQHRAIILGTRSFGKGSVQTITPLSRNGAALKLTTQRFYTPSGKSIQQLGISPDIVVERARVEVLEGGFGRSEKDLAGSLKNENGEVEQETLSGTDTQIEDYQLARALDLVRGIGLYRSQSQN</sequence>
<dbReference type="GO" id="GO:0030288">
    <property type="term" value="C:outer membrane-bounded periplasmic space"/>
    <property type="evidence" value="ECO:0007669"/>
    <property type="project" value="TreeGrafter"/>
</dbReference>
<reference evidence="7 8" key="1">
    <citation type="submission" date="2020-04" db="EMBL/GenBank/DDBJ databases">
        <title>Rhodospirillaceae bacterium KN72 isolated from deep sea.</title>
        <authorList>
            <person name="Zhang D.-C."/>
        </authorList>
    </citation>
    <scope>NUCLEOTIDE SEQUENCE [LARGE SCALE GENOMIC DNA]</scope>
    <source>
        <strain evidence="7 8">KN72</strain>
    </source>
</reference>
<dbReference type="Gene3D" id="3.30.750.44">
    <property type="match status" value="1"/>
</dbReference>
<dbReference type="GO" id="GO:0006508">
    <property type="term" value="P:proteolysis"/>
    <property type="evidence" value="ECO:0007669"/>
    <property type="project" value="UniProtKB-KW"/>
</dbReference>
<dbReference type="Pfam" id="PF22694">
    <property type="entry name" value="CtpB_N-like"/>
    <property type="match status" value="1"/>
</dbReference>
<dbReference type="FunFam" id="2.30.42.10:FF:000063">
    <property type="entry name" value="Peptidase, S41 family"/>
    <property type="match status" value="1"/>
</dbReference>
<evidence type="ECO:0000313" key="8">
    <source>
        <dbReference type="Proteomes" id="UP000539372"/>
    </source>
</evidence>
<dbReference type="GO" id="GO:0004175">
    <property type="term" value="F:endopeptidase activity"/>
    <property type="evidence" value="ECO:0007669"/>
    <property type="project" value="TreeGrafter"/>
</dbReference>
<dbReference type="Proteomes" id="UP000539372">
    <property type="component" value="Unassembled WGS sequence"/>
</dbReference>
<dbReference type="Pfam" id="PF13180">
    <property type="entry name" value="PDZ_2"/>
    <property type="match status" value="1"/>
</dbReference>
<dbReference type="SMART" id="SM00245">
    <property type="entry name" value="TSPc"/>
    <property type="match status" value="1"/>
</dbReference>
<dbReference type="InterPro" id="IPR029045">
    <property type="entry name" value="ClpP/crotonase-like_dom_sf"/>
</dbReference>
<dbReference type="NCBIfam" id="TIGR00225">
    <property type="entry name" value="prc"/>
    <property type="match status" value="1"/>
</dbReference>
<dbReference type="GO" id="GO:0007165">
    <property type="term" value="P:signal transduction"/>
    <property type="evidence" value="ECO:0007669"/>
    <property type="project" value="TreeGrafter"/>
</dbReference>